<evidence type="ECO:0000313" key="2">
    <source>
        <dbReference type="EMBL" id="CAB4904720.1"/>
    </source>
</evidence>
<reference evidence="2" key="1">
    <citation type="submission" date="2020-05" db="EMBL/GenBank/DDBJ databases">
        <authorList>
            <person name="Chiriac C."/>
            <person name="Salcher M."/>
            <person name="Ghai R."/>
            <person name="Kavagutti S V."/>
        </authorList>
    </citation>
    <scope>NUCLEOTIDE SEQUENCE</scope>
</reference>
<name>A0A6J7GK33_9ZZZZ</name>
<dbReference type="SUPFAM" id="SSF50475">
    <property type="entry name" value="FMN-binding split barrel"/>
    <property type="match status" value="1"/>
</dbReference>
<proteinExistence type="predicted"/>
<organism evidence="2">
    <name type="scientific">freshwater metagenome</name>
    <dbReference type="NCBI Taxonomy" id="449393"/>
    <lineage>
        <taxon>unclassified sequences</taxon>
        <taxon>metagenomes</taxon>
        <taxon>ecological metagenomes</taxon>
    </lineage>
</organism>
<evidence type="ECO:0000259" key="1">
    <source>
        <dbReference type="Pfam" id="PF10615"/>
    </source>
</evidence>
<dbReference type="Gene3D" id="3.20.180.10">
    <property type="entry name" value="PNP-oxidase-like"/>
    <property type="match status" value="1"/>
</dbReference>
<accession>A0A6J7GK33</accession>
<dbReference type="AlphaFoldDB" id="A0A6J7GK33"/>
<gene>
    <name evidence="2" type="ORF">UFOPK3516_01123</name>
</gene>
<feature type="domain" description="DUF2470" evidence="1">
    <location>
        <begin position="9"/>
        <end position="80"/>
    </location>
</feature>
<dbReference type="InterPro" id="IPR019595">
    <property type="entry name" value="DUF2470"/>
</dbReference>
<protein>
    <submittedName>
        <fullName evidence="2">Unannotated protein</fullName>
    </submittedName>
</protein>
<dbReference type="InterPro" id="IPR037119">
    <property type="entry name" value="Haem_oxidase_HugZ-like_sf"/>
</dbReference>
<dbReference type="Pfam" id="PF10615">
    <property type="entry name" value="DUF2470"/>
    <property type="match status" value="1"/>
</dbReference>
<sequence>MSFDPEIVAGVCGYMNSNQAENNVFMVQWLGERREATSATMIGFDETGVDFSARVGDEETVVRLPWTHEISTRDEVREQLFVLLDRAMQVYEP</sequence>
<dbReference type="EMBL" id="CAFBMB010000095">
    <property type="protein sequence ID" value="CAB4904720.1"/>
    <property type="molecule type" value="Genomic_DNA"/>
</dbReference>